<sequence length="849" mass="93659">MRRTYTTVDPFKPSISGSVRAMLRTQSTTPRRDNDSDLHSPPPLRIPSALSGRQTPLRLPTTSAPTVSQMNVTAASNTALTNTPISPRIEMPADTSLIRTSSSNTRLPPPYEVLVSRFEAAPIRLPPQVQDISGEYSTTPIVDGKNQSSAVSAQPLWTNSSPSQNADSRSLYQANIPLSSERDEARTPASEGPRVAGSPILVPRSQDTYPTETPVVLQPLRRASSPADYEHQLPGHENPEAMSSVRAITYVVAFLLDTLPRQIYLYFLLRLPYLYFSRVTRIFEEAEMTMPQIKQGILEAAMLLKEPVSGIADAWKLEPVESVQYSKLQNTWQTFIDSLMREWKTLNIIAVLLLSAILSLFQIQSAANDPLTRYSALLSMICALMSLIYGCIYIIRFETMRKAYKAAEWAQEAQRSGTGIFWNVWVLLAMPATWLAWSMMLYIVCIMSFVWRTGTTADADRGPMTPNDAFSFRVVVSAVLSLGFLYFVLIGSTLRKYGAIMDQAWHMRIIGWINDALTPPGPAVGNAQSIKPNESPSNTQAVPISPTIDRFPVERPKDSNPHVSSMYSGDSDGRHSSSSSTRLGLEELLVDFPHIWNHDNFIDNERRNVTSQPAPRAEDLNRDLTVSSTSSALPPKYSPIAPPVPAHLSPLRLSGVLSGDKTPSPLAGTPNSITGLPVQKFVPITDPHPDNRLEPGNPHIHSNATSSLRSDIRHGSISGSRLPLPLARRTSDGFFLSNSQPSSPSDVPNHDLNLEDYPPPPPINSPPYSPVACANPLILSEAIPGTDVDEKREMDPYPQEESIRLARLLSLSFQDDHPLDVPPSEQELEACHMTKDLWISLQNASTISL</sequence>
<feature type="region of interest" description="Disordered" evidence="1">
    <location>
        <begin position="523"/>
        <end position="579"/>
    </location>
</feature>
<feature type="region of interest" description="Disordered" evidence="1">
    <location>
        <begin position="135"/>
        <end position="207"/>
    </location>
</feature>
<feature type="compositionally biased region" description="Basic and acidic residues" evidence="1">
    <location>
        <begin position="551"/>
        <end position="560"/>
    </location>
</feature>
<feature type="transmembrane region" description="Helical" evidence="2">
    <location>
        <begin position="375"/>
        <end position="395"/>
    </location>
</feature>
<evidence type="ECO:0000256" key="1">
    <source>
        <dbReference type="SAM" id="MobiDB-lite"/>
    </source>
</evidence>
<keyword evidence="2" id="KW-0472">Membrane</keyword>
<dbReference type="AlphaFoldDB" id="A0A0C3BPV0"/>
<feature type="transmembrane region" description="Helical" evidence="2">
    <location>
        <begin position="470"/>
        <end position="491"/>
    </location>
</feature>
<feature type="transmembrane region" description="Helical" evidence="2">
    <location>
        <begin position="424"/>
        <end position="450"/>
    </location>
</feature>
<feature type="compositionally biased region" description="Polar residues" evidence="1">
    <location>
        <begin position="526"/>
        <end position="542"/>
    </location>
</feature>
<feature type="region of interest" description="Disordered" evidence="1">
    <location>
        <begin position="25"/>
        <end position="64"/>
    </location>
</feature>
<feature type="compositionally biased region" description="Polar residues" evidence="1">
    <location>
        <begin position="736"/>
        <end position="746"/>
    </location>
</feature>
<protein>
    <submittedName>
        <fullName evidence="3">Uncharacterized protein</fullName>
    </submittedName>
</protein>
<reference evidence="4" key="2">
    <citation type="submission" date="2015-01" db="EMBL/GenBank/DDBJ databases">
        <title>Evolutionary Origins and Diversification of the Mycorrhizal Mutualists.</title>
        <authorList>
            <consortium name="DOE Joint Genome Institute"/>
            <consortium name="Mycorrhizal Genomics Consortium"/>
            <person name="Kohler A."/>
            <person name="Kuo A."/>
            <person name="Nagy L.G."/>
            <person name="Floudas D."/>
            <person name="Copeland A."/>
            <person name="Barry K.W."/>
            <person name="Cichocki N."/>
            <person name="Veneault-Fourrey C."/>
            <person name="LaButti K."/>
            <person name="Lindquist E.A."/>
            <person name="Lipzen A."/>
            <person name="Lundell T."/>
            <person name="Morin E."/>
            <person name="Murat C."/>
            <person name="Riley R."/>
            <person name="Ohm R."/>
            <person name="Sun H."/>
            <person name="Tunlid A."/>
            <person name="Henrissat B."/>
            <person name="Grigoriev I.V."/>
            <person name="Hibbett D.S."/>
            <person name="Martin F."/>
        </authorList>
    </citation>
    <scope>NUCLEOTIDE SEQUENCE [LARGE SCALE GENOMIC DNA]</scope>
    <source>
        <strain evidence="4">h7</strain>
    </source>
</reference>
<organism evidence="3 4">
    <name type="scientific">Hebeloma cylindrosporum</name>
    <dbReference type="NCBI Taxonomy" id="76867"/>
    <lineage>
        <taxon>Eukaryota</taxon>
        <taxon>Fungi</taxon>
        <taxon>Dikarya</taxon>
        <taxon>Basidiomycota</taxon>
        <taxon>Agaricomycotina</taxon>
        <taxon>Agaricomycetes</taxon>
        <taxon>Agaricomycetidae</taxon>
        <taxon>Agaricales</taxon>
        <taxon>Agaricineae</taxon>
        <taxon>Hymenogastraceae</taxon>
        <taxon>Hebeloma</taxon>
    </lineage>
</organism>
<feature type="region of interest" description="Disordered" evidence="1">
    <location>
        <begin position="607"/>
        <end position="639"/>
    </location>
</feature>
<name>A0A0C3BPV0_HEBCY</name>
<evidence type="ECO:0000313" key="4">
    <source>
        <dbReference type="Proteomes" id="UP000053424"/>
    </source>
</evidence>
<dbReference type="EMBL" id="KN831789">
    <property type="protein sequence ID" value="KIM38640.1"/>
    <property type="molecule type" value="Genomic_DNA"/>
</dbReference>
<feature type="transmembrane region" description="Helical" evidence="2">
    <location>
        <begin position="345"/>
        <end position="363"/>
    </location>
</feature>
<feature type="region of interest" description="Disordered" evidence="1">
    <location>
        <begin position="655"/>
        <end position="759"/>
    </location>
</feature>
<dbReference type="Proteomes" id="UP000053424">
    <property type="component" value="Unassembled WGS sequence"/>
</dbReference>
<keyword evidence="2" id="KW-1133">Transmembrane helix</keyword>
<reference evidence="3 4" key="1">
    <citation type="submission" date="2014-04" db="EMBL/GenBank/DDBJ databases">
        <authorList>
            <consortium name="DOE Joint Genome Institute"/>
            <person name="Kuo A."/>
            <person name="Gay G."/>
            <person name="Dore J."/>
            <person name="Kohler A."/>
            <person name="Nagy L.G."/>
            <person name="Floudas D."/>
            <person name="Copeland A."/>
            <person name="Barry K.W."/>
            <person name="Cichocki N."/>
            <person name="Veneault-Fourrey C."/>
            <person name="LaButti K."/>
            <person name="Lindquist E.A."/>
            <person name="Lipzen A."/>
            <person name="Lundell T."/>
            <person name="Morin E."/>
            <person name="Murat C."/>
            <person name="Sun H."/>
            <person name="Tunlid A."/>
            <person name="Henrissat B."/>
            <person name="Grigoriev I.V."/>
            <person name="Hibbett D.S."/>
            <person name="Martin F."/>
            <person name="Nordberg H.P."/>
            <person name="Cantor M.N."/>
            <person name="Hua S.X."/>
        </authorList>
    </citation>
    <scope>NUCLEOTIDE SEQUENCE [LARGE SCALE GENOMIC DNA]</scope>
    <source>
        <strain evidence="4">h7</strain>
    </source>
</reference>
<proteinExistence type="predicted"/>
<accession>A0A0C3BPV0</accession>
<feature type="compositionally biased region" description="Polar residues" evidence="1">
    <location>
        <begin position="135"/>
        <end position="178"/>
    </location>
</feature>
<keyword evidence="2" id="KW-0812">Transmembrane</keyword>
<dbReference type="OrthoDB" id="3062801at2759"/>
<dbReference type="STRING" id="686832.A0A0C3BPV0"/>
<evidence type="ECO:0000313" key="3">
    <source>
        <dbReference type="EMBL" id="KIM38640.1"/>
    </source>
</evidence>
<gene>
    <name evidence="3" type="ORF">M413DRAFT_29891</name>
</gene>
<dbReference type="HOGENOM" id="CLU_335873_0_0_1"/>
<feature type="compositionally biased region" description="Polar residues" evidence="1">
    <location>
        <begin position="700"/>
        <end position="709"/>
    </location>
</feature>
<keyword evidence="4" id="KW-1185">Reference proteome</keyword>
<evidence type="ECO:0000256" key="2">
    <source>
        <dbReference type="SAM" id="Phobius"/>
    </source>
</evidence>